<sequence>MPVITRQQSRGCSDHSWSNRKGSFERPQTSLPTALDHHVRGETPEATQTKAEIIARCIHSSPLESLPAEIIELIAKVLRDQAMEAEGRSGDDFYKAASEMTADPPATCKCQDGRSPDRMISDEQTMTSYGSCEPSIPLSSTSKRLRQVVFNHRPLRPKVIKYCVHSLQTSAEMSDALRGNVRATPRHIIPSGPNQLIHYVRLFPNLHELCLDWETTLWDQDTSLKASEDIHEFPDLARLSMSLGPDVTPLGWPSAMKDLGMMFDHLPLASVKYMDLQLHPWIDMEDLEPCMGEVERALKRMRYPRLETFAINVAINVELAKRCAWTVIETTLAESLQQDTITQISLSVDFTFTVLANAAPGEEIFLPKDDSHEKISPKVMPTEDCLQQLFRTLKGSCKNLRILDVVLTGESGYEDEDDNFDLLTFQLEEDSDDHCRFSTGALAQSTQSNGRHLGCVNHNRKVKYEVHQTEIDSLARIVNMQMDETAPELD</sequence>
<comment type="caution">
    <text evidence="1">The sequence shown here is derived from an EMBL/GenBank/DDBJ whole genome shotgun (WGS) entry which is preliminary data.</text>
</comment>
<proteinExistence type="predicted"/>
<dbReference type="Proteomes" id="UP001234202">
    <property type="component" value="Unassembled WGS sequence"/>
</dbReference>
<gene>
    <name evidence="1" type="ORF">QFC24_002920</name>
</gene>
<accession>A0ACC2XLW7</accession>
<dbReference type="EMBL" id="JASBWV010000008">
    <property type="protein sequence ID" value="KAJ9124988.1"/>
    <property type="molecule type" value="Genomic_DNA"/>
</dbReference>
<name>A0ACC2XLW7_9TREE</name>
<protein>
    <submittedName>
        <fullName evidence="1">Uncharacterized protein</fullName>
    </submittedName>
</protein>
<evidence type="ECO:0000313" key="2">
    <source>
        <dbReference type="Proteomes" id="UP001234202"/>
    </source>
</evidence>
<keyword evidence="2" id="KW-1185">Reference proteome</keyword>
<reference evidence="1" key="1">
    <citation type="submission" date="2023-04" db="EMBL/GenBank/DDBJ databases">
        <title>Draft Genome sequencing of Naganishia species isolated from polar environments using Oxford Nanopore Technology.</title>
        <authorList>
            <person name="Leo P."/>
            <person name="Venkateswaran K."/>
        </authorList>
    </citation>
    <scope>NUCLEOTIDE SEQUENCE</scope>
    <source>
        <strain evidence="1">DBVPG 5303</strain>
    </source>
</reference>
<organism evidence="1 2">
    <name type="scientific">Naganishia onofrii</name>
    <dbReference type="NCBI Taxonomy" id="1851511"/>
    <lineage>
        <taxon>Eukaryota</taxon>
        <taxon>Fungi</taxon>
        <taxon>Dikarya</taxon>
        <taxon>Basidiomycota</taxon>
        <taxon>Agaricomycotina</taxon>
        <taxon>Tremellomycetes</taxon>
        <taxon>Filobasidiales</taxon>
        <taxon>Filobasidiaceae</taxon>
        <taxon>Naganishia</taxon>
    </lineage>
</organism>
<evidence type="ECO:0000313" key="1">
    <source>
        <dbReference type="EMBL" id="KAJ9124988.1"/>
    </source>
</evidence>